<keyword evidence="1" id="KW-0812">Transmembrane</keyword>
<dbReference type="PANTHER" id="PTHR38568">
    <property type="entry name" value="DUF445 DOMAIN-CONTAINING PROTEIN-RELATED"/>
    <property type="match status" value="1"/>
</dbReference>
<reference evidence="2" key="1">
    <citation type="submission" date="2018-06" db="EMBL/GenBank/DDBJ databases">
        <authorList>
            <person name="Zhirakovskaya E."/>
        </authorList>
    </citation>
    <scope>NUCLEOTIDE SEQUENCE</scope>
</reference>
<dbReference type="PANTHER" id="PTHR38568:SF1">
    <property type="entry name" value="DUF445 DOMAIN-CONTAINING PROTEIN"/>
    <property type="match status" value="1"/>
</dbReference>
<accession>A0A3B1D411</accession>
<evidence type="ECO:0000313" key="2">
    <source>
        <dbReference type="EMBL" id="VAX37596.1"/>
    </source>
</evidence>
<evidence type="ECO:0008006" key="3">
    <source>
        <dbReference type="Google" id="ProtNLM"/>
    </source>
</evidence>
<feature type="transmembrane region" description="Helical" evidence="1">
    <location>
        <begin position="5"/>
        <end position="25"/>
    </location>
</feature>
<keyword evidence="1" id="KW-0472">Membrane</keyword>
<proteinExistence type="predicted"/>
<sequence length="239" mass="27153">MNKSLITNIVTLLIIALGLVVPMWQKQILSIGFFAFSGAITNWLAVHMLFEKVPFLYGSGVIQTQFKEFKIGIKNLIMTQFFTDENMDKFFQGQQQSTIAKMNFEPVVSAINYDDIFEGLLEAVEQSKFGGMLTMFGGMKALEPIREPFKKKMHQRVSQLTKSPEFLSALEENILPSHLSQDVIKKVEEIVDQRLEELTPQMVKEIIQDMIARHLGWLVVWGGVFGGLIGFIMSFVPIK</sequence>
<organism evidence="2">
    <name type="scientific">hydrothermal vent metagenome</name>
    <dbReference type="NCBI Taxonomy" id="652676"/>
    <lineage>
        <taxon>unclassified sequences</taxon>
        <taxon>metagenomes</taxon>
        <taxon>ecological metagenomes</taxon>
    </lineage>
</organism>
<evidence type="ECO:0000256" key="1">
    <source>
        <dbReference type="SAM" id="Phobius"/>
    </source>
</evidence>
<name>A0A3B1D411_9ZZZZ</name>
<dbReference type="AlphaFoldDB" id="A0A3B1D411"/>
<feature type="transmembrane region" description="Helical" evidence="1">
    <location>
        <begin position="31"/>
        <end position="50"/>
    </location>
</feature>
<gene>
    <name evidence="2" type="ORF">MNBD_UNCLBAC01-433</name>
</gene>
<feature type="transmembrane region" description="Helical" evidence="1">
    <location>
        <begin position="215"/>
        <end position="236"/>
    </location>
</feature>
<keyword evidence="1" id="KW-1133">Transmembrane helix</keyword>
<dbReference type="EMBL" id="UOGJ01000132">
    <property type="protein sequence ID" value="VAX37596.1"/>
    <property type="molecule type" value="Genomic_DNA"/>
</dbReference>
<protein>
    <recommendedName>
        <fullName evidence="3">DUF445 domain-containing protein</fullName>
    </recommendedName>
</protein>